<organism evidence="2 3">
    <name type="scientific">Stylosanthes scabra</name>
    <dbReference type="NCBI Taxonomy" id="79078"/>
    <lineage>
        <taxon>Eukaryota</taxon>
        <taxon>Viridiplantae</taxon>
        <taxon>Streptophyta</taxon>
        <taxon>Embryophyta</taxon>
        <taxon>Tracheophyta</taxon>
        <taxon>Spermatophyta</taxon>
        <taxon>Magnoliopsida</taxon>
        <taxon>eudicotyledons</taxon>
        <taxon>Gunneridae</taxon>
        <taxon>Pentapetalae</taxon>
        <taxon>rosids</taxon>
        <taxon>fabids</taxon>
        <taxon>Fabales</taxon>
        <taxon>Fabaceae</taxon>
        <taxon>Papilionoideae</taxon>
        <taxon>50 kb inversion clade</taxon>
        <taxon>dalbergioids sensu lato</taxon>
        <taxon>Dalbergieae</taxon>
        <taxon>Pterocarpus clade</taxon>
        <taxon>Stylosanthes</taxon>
    </lineage>
</organism>
<comment type="caution">
    <text evidence="2">The sequence shown here is derived from an EMBL/GenBank/DDBJ whole genome shotgun (WGS) entry which is preliminary data.</text>
</comment>
<evidence type="ECO:0000313" key="2">
    <source>
        <dbReference type="EMBL" id="MED6106991.1"/>
    </source>
</evidence>
<protein>
    <submittedName>
        <fullName evidence="2">Uncharacterized protein</fullName>
    </submittedName>
</protein>
<feature type="compositionally biased region" description="Acidic residues" evidence="1">
    <location>
        <begin position="64"/>
        <end position="74"/>
    </location>
</feature>
<name>A0ABU6Q668_9FABA</name>
<dbReference type="EMBL" id="JASCZI010000023">
    <property type="protein sequence ID" value="MED6106991.1"/>
    <property type="molecule type" value="Genomic_DNA"/>
</dbReference>
<reference evidence="2 3" key="1">
    <citation type="journal article" date="2023" name="Plants (Basel)">
        <title>Bridging the Gap: Combining Genomics and Transcriptomics Approaches to Understand Stylosanthes scabra, an Orphan Legume from the Brazilian Caatinga.</title>
        <authorList>
            <person name="Ferreira-Neto J.R.C."/>
            <person name="da Silva M.D."/>
            <person name="Binneck E."/>
            <person name="de Melo N.F."/>
            <person name="da Silva R.H."/>
            <person name="de Melo A.L.T.M."/>
            <person name="Pandolfi V."/>
            <person name="Bustamante F.O."/>
            <person name="Brasileiro-Vidal A.C."/>
            <person name="Benko-Iseppon A.M."/>
        </authorList>
    </citation>
    <scope>NUCLEOTIDE SEQUENCE [LARGE SCALE GENOMIC DNA]</scope>
    <source>
        <tissue evidence="2">Leaves</tissue>
    </source>
</reference>
<sequence>MIPGSRDGNVPGYSIGALGSAHFKLDSLRVIYQIDQRDMGHVGDKRGRDVDHKLKDTVSITSSDESDDDDDDSDSIVYVPSPRKPTKQEIFEYYEHCNISKGFDVPEETGGLIHGGIAPFLMDETREQLVTDLAKQALQVYNEQNVLSNVLHYFYRTLW</sequence>
<gene>
    <name evidence="2" type="ORF">PIB30_009839</name>
</gene>
<feature type="region of interest" description="Disordered" evidence="1">
    <location>
        <begin position="53"/>
        <end position="81"/>
    </location>
</feature>
<accession>A0ABU6Q668</accession>
<keyword evidence="3" id="KW-1185">Reference proteome</keyword>
<evidence type="ECO:0000256" key="1">
    <source>
        <dbReference type="SAM" id="MobiDB-lite"/>
    </source>
</evidence>
<evidence type="ECO:0000313" key="3">
    <source>
        <dbReference type="Proteomes" id="UP001341840"/>
    </source>
</evidence>
<proteinExistence type="predicted"/>
<dbReference type="Proteomes" id="UP001341840">
    <property type="component" value="Unassembled WGS sequence"/>
</dbReference>